<evidence type="ECO:0000256" key="2">
    <source>
        <dbReference type="ARBA" id="ARBA00022771"/>
    </source>
</evidence>
<dbReference type="PROSITE" id="PS50950">
    <property type="entry name" value="ZF_THAP"/>
    <property type="match status" value="2"/>
</dbReference>
<keyword evidence="3" id="KW-0862">Zinc</keyword>
<evidence type="ECO:0000313" key="7">
    <source>
        <dbReference type="EMBL" id="MBW14249.1"/>
    </source>
</evidence>
<dbReference type="Pfam" id="PF05485">
    <property type="entry name" value="THAP"/>
    <property type="match status" value="2"/>
</dbReference>
<feature type="domain" description="THAP-type" evidence="6">
    <location>
        <begin position="102"/>
        <end position="182"/>
    </location>
</feature>
<keyword evidence="4 5" id="KW-0238">DNA-binding</keyword>
<keyword evidence="2 5" id="KW-0863">Zinc-finger</keyword>
<dbReference type="PANTHER" id="PTHR46600">
    <property type="entry name" value="THAP DOMAIN-CONTAINING"/>
    <property type="match status" value="1"/>
</dbReference>
<dbReference type="GO" id="GO:0008270">
    <property type="term" value="F:zinc ion binding"/>
    <property type="evidence" value="ECO:0007669"/>
    <property type="project" value="UniProtKB-KW"/>
</dbReference>
<organism evidence="7">
    <name type="scientific">Melanaphis sacchari</name>
    <dbReference type="NCBI Taxonomy" id="742174"/>
    <lineage>
        <taxon>Eukaryota</taxon>
        <taxon>Metazoa</taxon>
        <taxon>Ecdysozoa</taxon>
        <taxon>Arthropoda</taxon>
        <taxon>Hexapoda</taxon>
        <taxon>Insecta</taxon>
        <taxon>Pterygota</taxon>
        <taxon>Neoptera</taxon>
        <taxon>Paraneoptera</taxon>
        <taxon>Hemiptera</taxon>
        <taxon>Sternorrhyncha</taxon>
        <taxon>Aphidomorpha</taxon>
        <taxon>Aphidoidea</taxon>
        <taxon>Aphididae</taxon>
        <taxon>Aphidini</taxon>
        <taxon>Melanaphis</taxon>
    </lineage>
</organism>
<sequence>MPNVCILCAKSSLENTSPKVSFHVFPTCPKKRQLWINQCKLTNREILPNHKICSFHFEPTCFKSDVKRRILYPDAVPTIFGKERVKKTILPRILKEKSKICKKSNDCILCIKPRLKNISSNVSFHVFPTCPKKRQVWINRCKLTNREILPNHKICSFHFEPTCFKSNLKRRILYSDAVPTIFEKRYFKKKYRLSRIMKGKSKGCDKIEMAYQNQESPNILLTKSTKKGNFGSKCESRDISPIKVVKEVFKHDKSIATKRKREFDELDGAVTKLKCKKSSFMSLLKLVRIQFSLGGNRIK</sequence>
<dbReference type="InterPro" id="IPR038441">
    <property type="entry name" value="THAP_Znf_sf"/>
</dbReference>
<reference evidence="7" key="1">
    <citation type="submission" date="2017-10" db="EMBL/GenBank/DDBJ databases">
        <title>Transcriptome Assembly of Sugarcane Aphid Adults.</title>
        <authorList>
            <person name="Scully E.D."/>
            <person name="Palmer N.A."/>
            <person name="Geib S.M."/>
            <person name="Sarath G."/>
            <person name="Sattler S.E."/>
        </authorList>
    </citation>
    <scope>NUCLEOTIDE SEQUENCE</scope>
    <source>
        <tissue evidence="7">Whole body</tissue>
    </source>
</reference>
<evidence type="ECO:0000256" key="5">
    <source>
        <dbReference type="PROSITE-ProRule" id="PRU00309"/>
    </source>
</evidence>
<dbReference type="EMBL" id="GFXV01002444">
    <property type="protein sequence ID" value="MBW14249.1"/>
    <property type="molecule type" value="Transcribed_RNA"/>
</dbReference>
<evidence type="ECO:0000256" key="3">
    <source>
        <dbReference type="ARBA" id="ARBA00022833"/>
    </source>
</evidence>
<evidence type="ECO:0000259" key="6">
    <source>
        <dbReference type="PROSITE" id="PS50950"/>
    </source>
</evidence>
<dbReference type="AlphaFoldDB" id="A0A2H8TJN3"/>
<dbReference type="SMART" id="SM00692">
    <property type="entry name" value="DM3"/>
    <property type="match status" value="2"/>
</dbReference>
<evidence type="ECO:0000256" key="4">
    <source>
        <dbReference type="ARBA" id="ARBA00023125"/>
    </source>
</evidence>
<dbReference type="OrthoDB" id="6578184at2759"/>
<dbReference type="InterPro" id="IPR026516">
    <property type="entry name" value="THAP1/10"/>
</dbReference>
<name>A0A2H8TJN3_9HEMI</name>
<dbReference type="GO" id="GO:0043565">
    <property type="term" value="F:sequence-specific DNA binding"/>
    <property type="evidence" value="ECO:0007669"/>
    <property type="project" value="InterPro"/>
</dbReference>
<dbReference type="InterPro" id="IPR006612">
    <property type="entry name" value="THAP_Znf"/>
</dbReference>
<gene>
    <name evidence="7" type="primary">THAP2_1</name>
</gene>
<keyword evidence="1" id="KW-0479">Metal-binding</keyword>
<protein>
    <submittedName>
        <fullName evidence="7">THAP domain-containing protein 2</fullName>
    </submittedName>
</protein>
<proteinExistence type="predicted"/>
<evidence type="ECO:0000256" key="1">
    <source>
        <dbReference type="ARBA" id="ARBA00022723"/>
    </source>
</evidence>
<dbReference type="Gene3D" id="6.20.210.20">
    <property type="entry name" value="THAP domain"/>
    <property type="match status" value="2"/>
</dbReference>
<feature type="domain" description="THAP-type" evidence="6">
    <location>
        <begin position="1"/>
        <end position="80"/>
    </location>
</feature>
<dbReference type="SMART" id="SM00980">
    <property type="entry name" value="THAP"/>
    <property type="match status" value="2"/>
</dbReference>
<accession>A0A2H8TJN3</accession>
<dbReference type="PANTHER" id="PTHR46600:SF11">
    <property type="entry name" value="THAP DOMAIN-CONTAINING PROTEIN 10"/>
    <property type="match status" value="1"/>
</dbReference>
<dbReference type="SUPFAM" id="SSF57716">
    <property type="entry name" value="Glucocorticoid receptor-like (DNA-binding domain)"/>
    <property type="match status" value="2"/>
</dbReference>